<dbReference type="CDD" id="cd02201">
    <property type="entry name" value="FtsZ_type1"/>
    <property type="match status" value="1"/>
</dbReference>
<protein>
    <recommendedName>
        <fullName evidence="8">Tubulin/FtsZ GTPase domain-containing protein</fullName>
    </recommendedName>
</protein>
<dbReference type="PANTHER" id="PTHR30314:SF3">
    <property type="entry name" value="MITOCHONDRIAL DIVISION PROTEIN FSZA"/>
    <property type="match status" value="1"/>
</dbReference>
<evidence type="ECO:0000259" key="5">
    <source>
        <dbReference type="SMART" id="SM00864"/>
    </source>
</evidence>
<evidence type="ECO:0000256" key="4">
    <source>
        <dbReference type="SAM" id="MobiDB-lite"/>
    </source>
</evidence>
<keyword evidence="2" id="KW-0547">Nucleotide-binding</keyword>
<evidence type="ECO:0000256" key="2">
    <source>
        <dbReference type="ARBA" id="ARBA00022741"/>
    </source>
</evidence>
<dbReference type="EMBL" id="UINC01000509">
    <property type="protein sequence ID" value="SUZ56549.1"/>
    <property type="molecule type" value="Genomic_DNA"/>
</dbReference>
<dbReference type="InterPro" id="IPR037103">
    <property type="entry name" value="Tubulin/FtsZ-like_C"/>
</dbReference>
<dbReference type="FunFam" id="3.40.50.1440:FF:000001">
    <property type="entry name" value="Cell division protein FtsZ"/>
    <property type="match status" value="1"/>
</dbReference>
<dbReference type="SUPFAM" id="SSF52490">
    <property type="entry name" value="Tubulin nucleotide-binding domain-like"/>
    <property type="match status" value="1"/>
</dbReference>
<dbReference type="InterPro" id="IPR045061">
    <property type="entry name" value="FtsZ/CetZ"/>
</dbReference>
<dbReference type="GO" id="GO:0032153">
    <property type="term" value="C:cell division site"/>
    <property type="evidence" value="ECO:0007669"/>
    <property type="project" value="TreeGrafter"/>
</dbReference>
<dbReference type="PROSITE" id="PS01135">
    <property type="entry name" value="FTSZ_2"/>
    <property type="match status" value="1"/>
</dbReference>
<dbReference type="Gene3D" id="3.30.1330.20">
    <property type="entry name" value="Tubulin/FtsZ, C-terminal domain"/>
    <property type="match status" value="1"/>
</dbReference>
<dbReference type="GO" id="GO:0003924">
    <property type="term" value="F:GTPase activity"/>
    <property type="evidence" value="ECO:0007669"/>
    <property type="project" value="InterPro"/>
</dbReference>
<dbReference type="PROSITE" id="PS01134">
    <property type="entry name" value="FTSZ_1"/>
    <property type="match status" value="1"/>
</dbReference>
<dbReference type="GO" id="GO:0051301">
    <property type="term" value="P:cell division"/>
    <property type="evidence" value="ECO:0007669"/>
    <property type="project" value="TreeGrafter"/>
</dbReference>
<organism evidence="7">
    <name type="scientific">marine metagenome</name>
    <dbReference type="NCBI Taxonomy" id="408172"/>
    <lineage>
        <taxon>unclassified sequences</taxon>
        <taxon>metagenomes</taxon>
        <taxon>ecological metagenomes</taxon>
    </lineage>
</organism>
<comment type="similarity">
    <text evidence="1">Belongs to the FtsZ family.</text>
</comment>
<feature type="compositionally biased region" description="Basic and acidic residues" evidence="4">
    <location>
        <begin position="387"/>
        <end position="399"/>
    </location>
</feature>
<dbReference type="PANTHER" id="PTHR30314">
    <property type="entry name" value="CELL DIVISION PROTEIN FTSZ-RELATED"/>
    <property type="match status" value="1"/>
</dbReference>
<dbReference type="InterPro" id="IPR018316">
    <property type="entry name" value="Tubulin/FtsZ_2-layer-sand-dom"/>
</dbReference>
<dbReference type="HAMAP" id="MF_00909">
    <property type="entry name" value="FtsZ"/>
    <property type="match status" value="1"/>
</dbReference>
<dbReference type="AlphaFoldDB" id="A0A381NQG5"/>
<evidence type="ECO:0000259" key="6">
    <source>
        <dbReference type="SMART" id="SM00865"/>
    </source>
</evidence>
<keyword evidence="3" id="KW-0342">GTP-binding</keyword>
<feature type="domain" description="Tubulin/FtsZ 2-layer sandwich" evidence="6">
    <location>
        <begin position="208"/>
        <end position="326"/>
    </location>
</feature>
<dbReference type="InterPro" id="IPR008280">
    <property type="entry name" value="Tub_FtsZ_C"/>
</dbReference>
<accession>A0A381NQG5</accession>
<evidence type="ECO:0000256" key="3">
    <source>
        <dbReference type="ARBA" id="ARBA00023134"/>
    </source>
</evidence>
<reference evidence="7" key="1">
    <citation type="submission" date="2018-05" db="EMBL/GenBank/DDBJ databases">
        <authorList>
            <person name="Lanie J.A."/>
            <person name="Ng W.-L."/>
            <person name="Kazmierczak K.M."/>
            <person name="Andrzejewski T.M."/>
            <person name="Davidsen T.M."/>
            <person name="Wayne K.J."/>
            <person name="Tettelin H."/>
            <person name="Glass J.I."/>
            <person name="Rusch D."/>
            <person name="Podicherti R."/>
            <person name="Tsui H.-C.T."/>
            <person name="Winkler M.E."/>
        </authorList>
    </citation>
    <scope>NUCLEOTIDE SEQUENCE</scope>
</reference>
<dbReference type="SUPFAM" id="SSF55307">
    <property type="entry name" value="Tubulin C-terminal domain-like"/>
    <property type="match status" value="1"/>
</dbReference>
<name>A0A381NQG5_9ZZZZ</name>
<proteinExistence type="inferred from homology"/>
<dbReference type="GO" id="GO:0005737">
    <property type="term" value="C:cytoplasm"/>
    <property type="evidence" value="ECO:0007669"/>
    <property type="project" value="TreeGrafter"/>
</dbReference>
<evidence type="ECO:0000313" key="7">
    <source>
        <dbReference type="EMBL" id="SUZ56549.1"/>
    </source>
</evidence>
<feature type="non-terminal residue" evidence="7">
    <location>
        <position position="399"/>
    </location>
</feature>
<evidence type="ECO:0008006" key="8">
    <source>
        <dbReference type="Google" id="ProtNLM"/>
    </source>
</evidence>
<feature type="region of interest" description="Disordered" evidence="4">
    <location>
        <begin position="347"/>
        <end position="399"/>
    </location>
</feature>
<dbReference type="NCBIfam" id="TIGR00065">
    <property type="entry name" value="ftsZ"/>
    <property type="match status" value="1"/>
</dbReference>
<dbReference type="PRINTS" id="PR00423">
    <property type="entry name" value="CELLDVISFTSZ"/>
</dbReference>
<dbReference type="Pfam" id="PF12327">
    <property type="entry name" value="FtsZ_C"/>
    <property type="match status" value="1"/>
</dbReference>
<dbReference type="InterPro" id="IPR003008">
    <property type="entry name" value="Tubulin_FtsZ_GTPase"/>
</dbReference>
<feature type="domain" description="Tubulin/FtsZ GTPase" evidence="5">
    <location>
        <begin position="14"/>
        <end position="206"/>
    </location>
</feature>
<dbReference type="Gene3D" id="3.40.50.1440">
    <property type="entry name" value="Tubulin/FtsZ, GTPase domain"/>
    <property type="match status" value="1"/>
</dbReference>
<dbReference type="SMART" id="SM00864">
    <property type="entry name" value="Tubulin"/>
    <property type="match status" value="1"/>
</dbReference>
<dbReference type="GO" id="GO:0005525">
    <property type="term" value="F:GTP binding"/>
    <property type="evidence" value="ECO:0007669"/>
    <property type="project" value="UniProtKB-KW"/>
</dbReference>
<dbReference type="InterPro" id="IPR024757">
    <property type="entry name" value="FtsZ_C"/>
</dbReference>
<dbReference type="InterPro" id="IPR020805">
    <property type="entry name" value="Cell_div_FtsZ_CS"/>
</dbReference>
<dbReference type="Pfam" id="PF00091">
    <property type="entry name" value="Tubulin"/>
    <property type="match status" value="1"/>
</dbReference>
<gene>
    <name evidence="7" type="ORF">METZ01_LOCUS9403</name>
</gene>
<sequence>MLFEFDDIKDQKARIKVLGVGGAGGNAVNRMITSGMEGVDFIAINTDVQDLDTNHAETKIQIGKDLTKGLGAGAKPDIGRKAMLNDQEHVQSLVAGSDLVFVTAGMGGGTGTGAAPVVAKVCKDLGILTVAIVTLPFNFEAPQRMSKALQGVSTLRNFCDTLIIIPNERLLSVIEKGTTAKDSFKMSDSILLQAAQGISDLINQRGEINLDFADVESVMRGMGDAVMGSGIARGEERAVLAAQQAISSPLLDTQSISGARGAIVNITANRDMTLEEVSAATKIIYEEAGKDVNLFFGYVLDENMGDKLKVTVIATGFNSKPIEQMEKSQDVLRGNYNRKSEEIMEIEDTPLFRESNSNNSSTFNKNEEIDLEKDEDGPTLVFGDGHNQTHEADQNQKEN</sequence>
<dbReference type="InterPro" id="IPR036525">
    <property type="entry name" value="Tubulin/FtsZ_GTPase_sf"/>
</dbReference>
<dbReference type="SMART" id="SM00865">
    <property type="entry name" value="Tubulin_C"/>
    <property type="match status" value="1"/>
</dbReference>
<dbReference type="InterPro" id="IPR000158">
    <property type="entry name" value="Cell_div_FtsZ"/>
</dbReference>
<evidence type="ECO:0000256" key="1">
    <source>
        <dbReference type="ARBA" id="ARBA00009690"/>
    </source>
</evidence>